<organism evidence="1">
    <name type="scientific">Acidobacterium capsulatum</name>
    <dbReference type="NCBI Taxonomy" id="33075"/>
    <lineage>
        <taxon>Bacteria</taxon>
        <taxon>Pseudomonadati</taxon>
        <taxon>Acidobacteriota</taxon>
        <taxon>Terriglobia</taxon>
        <taxon>Terriglobales</taxon>
        <taxon>Acidobacteriaceae</taxon>
        <taxon>Acidobacterium</taxon>
    </lineage>
</organism>
<evidence type="ECO:0000313" key="1">
    <source>
        <dbReference type="EMBL" id="HGY95398.1"/>
    </source>
</evidence>
<dbReference type="AlphaFoldDB" id="A0A7V5CTY3"/>
<accession>A0A7V5CTY3</accession>
<protein>
    <submittedName>
        <fullName evidence="1">Uncharacterized protein</fullName>
    </submittedName>
</protein>
<name>A0A7V5CTY3_9BACT</name>
<sequence>MSAWTGELAFGALQSLGGGFFTRSRLSILEEVPMSIADPVKAAIKQARENAEQENYLPARMARLVLTGTMAAFLVNHPFVSQVLTSFLTGSSSRFEERFLLVAEELEEQQKRIEDRIPDKRYYQSDEFQTLFALLIERLHTTHQQEKLKMFGKALANSGREDFQNDDKELYIRFICDLSEADLLSLMDPRLQSSSPETPHTYSVNEIARFSRLASVVRRK</sequence>
<reference evidence="1" key="1">
    <citation type="journal article" date="2020" name="mSystems">
        <title>Genome- and Community-Level Interaction Insights into Carbon Utilization and Element Cycling Functions of Hydrothermarchaeota in Hydrothermal Sediment.</title>
        <authorList>
            <person name="Zhou Z."/>
            <person name="Liu Y."/>
            <person name="Xu W."/>
            <person name="Pan J."/>
            <person name="Luo Z.H."/>
            <person name="Li M."/>
        </authorList>
    </citation>
    <scope>NUCLEOTIDE SEQUENCE [LARGE SCALE GENOMIC DNA]</scope>
    <source>
        <strain evidence="1">SpSt-855</strain>
    </source>
</reference>
<gene>
    <name evidence="1" type="ORF">ENW50_12050</name>
</gene>
<proteinExistence type="predicted"/>
<dbReference type="EMBL" id="DTKL01000073">
    <property type="protein sequence ID" value="HGY95398.1"/>
    <property type="molecule type" value="Genomic_DNA"/>
</dbReference>
<comment type="caution">
    <text evidence="1">The sequence shown here is derived from an EMBL/GenBank/DDBJ whole genome shotgun (WGS) entry which is preliminary data.</text>
</comment>